<sequence>LWIFAMNDIWDGVERFAKGMNFLYEQRAKIIHQNRVDGQNNPLTKKRKSESMKRYWANKKQVEKEAREEEFRNNMTAEEYHPSCSCHTGNPPCSYCTDRNYCEKCDEGTWDKECPSCGAVLEQSK</sequence>
<evidence type="ECO:0000313" key="1">
    <source>
        <dbReference type="EMBL" id="KKM91508.1"/>
    </source>
</evidence>
<feature type="non-terminal residue" evidence="1">
    <location>
        <position position="1"/>
    </location>
</feature>
<dbReference type="EMBL" id="LAZR01006524">
    <property type="protein sequence ID" value="KKM91508.1"/>
    <property type="molecule type" value="Genomic_DNA"/>
</dbReference>
<organism evidence="1">
    <name type="scientific">marine sediment metagenome</name>
    <dbReference type="NCBI Taxonomy" id="412755"/>
    <lineage>
        <taxon>unclassified sequences</taxon>
        <taxon>metagenomes</taxon>
        <taxon>ecological metagenomes</taxon>
    </lineage>
</organism>
<proteinExistence type="predicted"/>
<comment type="caution">
    <text evidence="1">The sequence shown here is derived from an EMBL/GenBank/DDBJ whole genome shotgun (WGS) entry which is preliminary data.</text>
</comment>
<protein>
    <submittedName>
        <fullName evidence="1">Uncharacterized protein</fullName>
    </submittedName>
</protein>
<dbReference type="AlphaFoldDB" id="A0A0F9LDG7"/>
<name>A0A0F9LDG7_9ZZZZ</name>
<accession>A0A0F9LDG7</accession>
<reference evidence="1" key="1">
    <citation type="journal article" date="2015" name="Nature">
        <title>Complex archaea that bridge the gap between prokaryotes and eukaryotes.</title>
        <authorList>
            <person name="Spang A."/>
            <person name="Saw J.H."/>
            <person name="Jorgensen S.L."/>
            <person name="Zaremba-Niedzwiedzka K."/>
            <person name="Martijn J."/>
            <person name="Lind A.E."/>
            <person name="van Eijk R."/>
            <person name="Schleper C."/>
            <person name="Guy L."/>
            <person name="Ettema T.J."/>
        </authorList>
    </citation>
    <scope>NUCLEOTIDE SEQUENCE</scope>
</reference>
<gene>
    <name evidence="1" type="ORF">LCGC14_1228020</name>
</gene>